<keyword evidence="5 8" id="KW-0732">Signal</keyword>
<evidence type="ECO:0000256" key="6">
    <source>
        <dbReference type="ARBA" id="ARBA00023136"/>
    </source>
</evidence>
<dbReference type="Proteomes" id="UP000199053">
    <property type="component" value="Unassembled WGS sequence"/>
</dbReference>
<dbReference type="GO" id="GO:0015483">
    <property type="term" value="F:long-chain fatty acid transporting porin activity"/>
    <property type="evidence" value="ECO:0007669"/>
    <property type="project" value="TreeGrafter"/>
</dbReference>
<dbReference type="AlphaFoldDB" id="A0A1G9HZK4"/>
<comment type="similarity">
    <text evidence="2">Belongs to the OmpP1/FadL family.</text>
</comment>
<evidence type="ECO:0000313" key="10">
    <source>
        <dbReference type="Proteomes" id="UP000199053"/>
    </source>
</evidence>
<evidence type="ECO:0000313" key="9">
    <source>
        <dbReference type="EMBL" id="SDL17993.1"/>
    </source>
</evidence>
<evidence type="ECO:0000256" key="1">
    <source>
        <dbReference type="ARBA" id="ARBA00004571"/>
    </source>
</evidence>
<dbReference type="Gene3D" id="2.40.160.60">
    <property type="entry name" value="Outer membrane protein transport protein (OMPP1/FadL/TodX)"/>
    <property type="match status" value="1"/>
</dbReference>
<organism evidence="9 10">
    <name type="scientific">Maridesulfovibrio ferrireducens</name>
    <dbReference type="NCBI Taxonomy" id="246191"/>
    <lineage>
        <taxon>Bacteria</taxon>
        <taxon>Pseudomonadati</taxon>
        <taxon>Thermodesulfobacteriota</taxon>
        <taxon>Desulfovibrionia</taxon>
        <taxon>Desulfovibrionales</taxon>
        <taxon>Desulfovibrionaceae</taxon>
        <taxon>Maridesulfovibrio</taxon>
    </lineage>
</organism>
<dbReference type="PANTHER" id="PTHR35093:SF8">
    <property type="entry name" value="OUTER MEMBRANE PROTEIN NMB0088-RELATED"/>
    <property type="match status" value="1"/>
</dbReference>
<dbReference type="InterPro" id="IPR005017">
    <property type="entry name" value="OMPP1/FadL/TodX"/>
</dbReference>
<evidence type="ECO:0000256" key="2">
    <source>
        <dbReference type="ARBA" id="ARBA00008163"/>
    </source>
</evidence>
<dbReference type="RefSeq" id="WP_092161320.1">
    <property type="nucleotide sequence ID" value="NZ_FNGA01000003.1"/>
</dbReference>
<dbReference type="STRING" id="246191.SAMN05660337_2369"/>
<evidence type="ECO:0000256" key="3">
    <source>
        <dbReference type="ARBA" id="ARBA00022452"/>
    </source>
</evidence>
<feature type="signal peptide" evidence="8">
    <location>
        <begin position="1"/>
        <end position="30"/>
    </location>
</feature>
<accession>A0A1G9HZK4</accession>
<evidence type="ECO:0000256" key="7">
    <source>
        <dbReference type="ARBA" id="ARBA00023237"/>
    </source>
</evidence>
<name>A0A1G9HZK4_9BACT</name>
<keyword evidence="6" id="KW-0472">Membrane</keyword>
<keyword evidence="7" id="KW-0998">Cell outer membrane</keyword>
<dbReference type="GO" id="GO:0009279">
    <property type="term" value="C:cell outer membrane"/>
    <property type="evidence" value="ECO:0007669"/>
    <property type="project" value="UniProtKB-SubCell"/>
</dbReference>
<sequence length="428" mass="47550">MKNKFTVCVSVLLIMMGLMLSSSICTKAEAAGFALYEWSARGNALGGAMVAKADDPSAIAWNPAGITQLQGTQVLAGISTIAPSNDVTTNYNGNSKKESINKKVFVPPHAYFTHQVNDSLWFGVGSFTRFGLGTSFDEDWSGRYSSYDTEINSFSVNPNIAYKINEYISIAGGFELMYVRADLRKKIDPTGANDPNNPTNDIDQRLIVDGITPGFNAGIRVTPNDEWALGFSYRSKMQHHATGSASYNVPTGISTATRFNDNDITMSMNTPNTFLFGVEYKPLANLSFEADAIYSEWSEYSDINYDFAKTNSIGIKNYTAVKKWEDVWRFQLGVEYLPIEDLALRAGYVYDQSPIREGYEDYMLPTNDRQIVSTGLGYKFDNFVVDVSYMYLWMKDRTIAARPGTGVLDTKTENGLTYIVGLSLGYNF</sequence>
<evidence type="ECO:0000256" key="5">
    <source>
        <dbReference type="ARBA" id="ARBA00022729"/>
    </source>
</evidence>
<protein>
    <submittedName>
        <fullName evidence="9">Long-chain fatty acid transport protein</fullName>
    </submittedName>
</protein>
<proteinExistence type="inferred from homology"/>
<dbReference type="EMBL" id="FNGA01000003">
    <property type="protein sequence ID" value="SDL17993.1"/>
    <property type="molecule type" value="Genomic_DNA"/>
</dbReference>
<dbReference type="Pfam" id="PF03349">
    <property type="entry name" value="Toluene_X"/>
    <property type="match status" value="1"/>
</dbReference>
<dbReference type="OrthoDB" id="9922at2"/>
<keyword evidence="3" id="KW-1134">Transmembrane beta strand</keyword>
<feature type="chain" id="PRO_5011552269" evidence="8">
    <location>
        <begin position="31"/>
        <end position="428"/>
    </location>
</feature>
<dbReference type="PANTHER" id="PTHR35093">
    <property type="entry name" value="OUTER MEMBRANE PROTEIN NMB0088-RELATED"/>
    <property type="match status" value="1"/>
</dbReference>
<dbReference type="SUPFAM" id="SSF56935">
    <property type="entry name" value="Porins"/>
    <property type="match status" value="1"/>
</dbReference>
<evidence type="ECO:0000256" key="8">
    <source>
        <dbReference type="SAM" id="SignalP"/>
    </source>
</evidence>
<gene>
    <name evidence="9" type="ORF">SAMN05660337_2369</name>
</gene>
<evidence type="ECO:0000256" key="4">
    <source>
        <dbReference type="ARBA" id="ARBA00022692"/>
    </source>
</evidence>
<comment type="subcellular location">
    <subcellularLocation>
        <location evidence="1">Cell outer membrane</location>
        <topology evidence="1">Multi-pass membrane protein</topology>
    </subcellularLocation>
</comment>
<keyword evidence="4" id="KW-0812">Transmembrane</keyword>
<keyword evidence="10" id="KW-1185">Reference proteome</keyword>
<reference evidence="10" key="1">
    <citation type="submission" date="2016-10" db="EMBL/GenBank/DDBJ databases">
        <authorList>
            <person name="Varghese N."/>
            <person name="Submissions S."/>
        </authorList>
    </citation>
    <scope>NUCLEOTIDE SEQUENCE [LARGE SCALE GENOMIC DNA]</scope>
    <source>
        <strain evidence="10">DSM 16995</strain>
    </source>
</reference>